<accession>A0A1M7Z897</accession>
<dbReference type="CDD" id="cd07302">
    <property type="entry name" value="CHD"/>
    <property type="match status" value="1"/>
</dbReference>
<dbReference type="SUPFAM" id="SSF55073">
    <property type="entry name" value="Nucleotide cyclase"/>
    <property type="match status" value="1"/>
</dbReference>
<dbReference type="SMART" id="SM00044">
    <property type="entry name" value="CYCc"/>
    <property type="match status" value="1"/>
</dbReference>
<dbReference type="Gene3D" id="3.30.70.1230">
    <property type="entry name" value="Nucleotide cyclase"/>
    <property type="match status" value="1"/>
</dbReference>
<dbReference type="InterPro" id="IPR001054">
    <property type="entry name" value="A/G_cyclase"/>
</dbReference>
<dbReference type="OrthoDB" id="4565346at2"/>
<dbReference type="GO" id="GO:0004016">
    <property type="term" value="F:adenylate cyclase activity"/>
    <property type="evidence" value="ECO:0007669"/>
    <property type="project" value="UniProtKB-ARBA"/>
</dbReference>
<sequence length="388" mass="41602">MTTDLVAAGRSLALWLVDEGRWLDPAVLMEGLGYRMMSFGLPIHRLTVSLRVLSPTVLAVGATWKPGEPTEIATYDYAERDTGMYERSPYKVVHETGKPLTIALDETPDDRFGIVPELKAAGYRHYCVHPLRFSDGVVNALTISTRDEAGFPPDFEAFLAEMLPAFTNVMEVFTYHRVLKGLLTAYVGAGPAGQIISGTTHRGEVTRMHAAVLFVDLRGFTALSVTMPPEDTADLLNSYYDLVVPAMTDKGGDILKFIGDGVLAIFADGEEGPGAACVRALSAAEAALAAAVAHDAGEGPPIHFGVALHHGEVAYGNVGSGERLDFTVVGRDVNIAARISALCSSLGRPLLVSAGFKDLVDERTFSTCGWHDVRGLSDPIEVFEPAPQ</sequence>
<gene>
    <name evidence="2" type="ORF">SAMN02745172_00582</name>
</gene>
<dbReference type="RefSeq" id="WP_073625654.1">
    <property type="nucleotide sequence ID" value="NZ_FRXO01000001.1"/>
</dbReference>
<reference evidence="2 3" key="1">
    <citation type="submission" date="2016-12" db="EMBL/GenBank/DDBJ databases">
        <authorList>
            <person name="Song W.-J."/>
            <person name="Kurnit D.M."/>
        </authorList>
    </citation>
    <scope>NUCLEOTIDE SEQUENCE [LARGE SCALE GENOMIC DNA]</scope>
    <source>
        <strain evidence="2 3">DSM 19599</strain>
    </source>
</reference>
<dbReference type="PROSITE" id="PS50125">
    <property type="entry name" value="GUANYLATE_CYCLASE_2"/>
    <property type="match status" value="1"/>
</dbReference>
<dbReference type="GO" id="GO:0006171">
    <property type="term" value="P:cAMP biosynthetic process"/>
    <property type="evidence" value="ECO:0007669"/>
    <property type="project" value="TreeGrafter"/>
</dbReference>
<feature type="domain" description="Guanylate cyclase" evidence="1">
    <location>
        <begin position="211"/>
        <end position="340"/>
    </location>
</feature>
<dbReference type="EMBL" id="FRXO01000001">
    <property type="protein sequence ID" value="SHO61105.1"/>
    <property type="molecule type" value="Genomic_DNA"/>
</dbReference>
<dbReference type="InterPro" id="IPR050697">
    <property type="entry name" value="Adenylyl/Guanylyl_Cyclase_3/4"/>
</dbReference>
<proteinExistence type="predicted"/>
<dbReference type="PANTHER" id="PTHR43081">
    <property type="entry name" value="ADENYLATE CYCLASE, TERMINAL-DIFFERENTIATION SPECIFIC-RELATED"/>
    <property type="match status" value="1"/>
</dbReference>
<dbReference type="GO" id="GO:0035556">
    <property type="term" value="P:intracellular signal transduction"/>
    <property type="evidence" value="ECO:0007669"/>
    <property type="project" value="InterPro"/>
</dbReference>
<evidence type="ECO:0000313" key="2">
    <source>
        <dbReference type="EMBL" id="SHO61105.1"/>
    </source>
</evidence>
<organism evidence="2 3">
    <name type="scientific">Pseudoxanthobacter soli DSM 19599</name>
    <dbReference type="NCBI Taxonomy" id="1123029"/>
    <lineage>
        <taxon>Bacteria</taxon>
        <taxon>Pseudomonadati</taxon>
        <taxon>Pseudomonadota</taxon>
        <taxon>Alphaproteobacteria</taxon>
        <taxon>Hyphomicrobiales</taxon>
        <taxon>Segnochrobactraceae</taxon>
        <taxon>Pseudoxanthobacter</taxon>
    </lineage>
</organism>
<protein>
    <submittedName>
        <fullName evidence="2">Adenylate cyclase</fullName>
    </submittedName>
</protein>
<dbReference type="AlphaFoldDB" id="A0A1M7Z897"/>
<dbReference type="InterPro" id="IPR029787">
    <property type="entry name" value="Nucleotide_cyclase"/>
</dbReference>
<keyword evidence="3" id="KW-1185">Reference proteome</keyword>
<dbReference type="Pfam" id="PF00211">
    <property type="entry name" value="Guanylate_cyc"/>
    <property type="match status" value="1"/>
</dbReference>
<evidence type="ECO:0000313" key="3">
    <source>
        <dbReference type="Proteomes" id="UP000186406"/>
    </source>
</evidence>
<evidence type="ECO:0000259" key="1">
    <source>
        <dbReference type="PROSITE" id="PS50125"/>
    </source>
</evidence>
<dbReference type="Proteomes" id="UP000186406">
    <property type="component" value="Unassembled WGS sequence"/>
</dbReference>
<dbReference type="PANTHER" id="PTHR43081:SF11">
    <property type="entry name" value="BLR2264 PROTEIN"/>
    <property type="match status" value="1"/>
</dbReference>
<dbReference type="STRING" id="1123029.SAMN02745172_00582"/>
<name>A0A1M7Z897_9HYPH</name>